<name>A0A7E4VDM5_PANRE</name>
<reference evidence="4" key="2">
    <citation type="submission" date="2020-10" db="UniProtKB">
        <authorList>
            <consortium name="WormBaseParasite"/>
        </authorList>
    </citation>
    <scope>IDENTIFICATION</scope>
</reference>
<organism evidence="3 4">
    <name type="scientific">Panagrellus redivivus</name>
    <name type="common">Microworm</name>
    <dbReference type="NCBI Taxonomy" id="6233"/>
    <lineage>
        <taxon>Eukaryota</taxon>
        <taxon>Metazoa</taxon>
        <taxon>Ecdysozoa</taxon>
        <taxon>Nematoda</taxon>
        <taxon>Chromadorea</taxon>
        <taxon>Rhabditida</taxon>
        <taxon>Tylenchina</taxon>
        <taxon>Panagrolaimomorpha</taxon>
        <taxon>Panagrolaimoidea</taxon>
        <taxon>Panagrolaimidae</taxon>
        <taxon>Panagrellus</taxon>
    </lineage>
</organism>
<evidence type="ECO:0000256" key="1">
    <source>
        <dbReference type="ARBA" id="ARBA00022729"/>
    </source>
</evidence>
<evidence type="ECO:0000256" key="2">
    <source>
        <dbReference type="SAM" id="Phobius"/>
    </source>
</evidence>
<feature type="transmembrane region" description="Helical" evidence="2">
    <location>
        <begin position="6"/>
        <end position="25"/>
    </location>
</feature>
<keyword evidence="2" id="KW-1133">Transmembrane helix</keyword>
<dbReference type="AlphaFoldDB" id="A0A7E4VDM5"/>
<sequence>MPTMSVYVRILILAGLFLPTITFVLKKHHSSFSRSVALPWNYESKATVFRRSPWFVRDSFTQRVPRALKADNKNSYITCGKLLTDRADRLCNSKLTATSNRRESTIHALCCTAACTDADIVAGNHCDVYKNPVTK</sequence>
<reference evidence="3" key="1">
    <citation type="journal article" date="2013" name="Genetics">
        <title>The draft genome and transcriptome of Panagrellus redivivus are shaped by the harsh demands of a free-living lifestyle.</title>
        <authorList>
            <person name="Srinivasan J."/>
            <person name="Dillman A.R."/>
            <person name="Macchietto M.G."/>
            <person name="Heikkinen L."/>
            <person name="Lakso M."/>
            <person name="Fracchia K.M."/>
            <person name="Antoshechkin I."/>
            <person name="Mortazavi A."/>
            <person name="Wong G."/>
            <person name="Sternberg P.W."/>
        </authorList>
    </citation>
    <scope>NUCLEOTIDE SEQUENCE [LARGE SCALE GENOMIC DNA]</scope>
    <source>
        <strain evidence="3">MT8872</strain>
    </source>
</reference>
<dbReference type="SUPFAM" id="SSF56994">
    <property type="entry name" value="Insulin-like"/>
    <property type="match status" value="1"/>
</dbReference>
<dbReference type="InterPro" id="IPR036438">
    <property type="entry name" value="Insulin-like_sf"/>
</dbReference>
<dbReference type="WBParaSite" id="Pan_g19561.t1">
    <property type="protein sequence ID" value="Pan_g19561.t1"/>
    <property type="gene ID" value="Pan_g19561"/>
</dbReference>
<evidence type="ECO:0000313" key="4">
    <source>
        <dbReference type="WBParaSite" id="Pan_g19561.t1"/>
    </source>
</evidence>
<keyword evidence="2" id="KW-0812">Transmembrane</keyword>
<keyword evidence="3" id="KW-1185">Reference proteome</keyword>
<dbReference type="Proteomes" id="UP000492821">
    <property type="component" value="Unassembled WGS sequence"/>
</dbReference>
<proteinExistence type="predicted"/>
<keyword evidence="2" id="KW-0472">Membrane</keyword>
<keyword evidence="1" id="KW-0732">Signal</keyword>
<accession>A0A7E4VDM5</accession>
<evidence type="ECO:0000313" key="3">
    <source>
        <dbReference type="Proteomes" id="UP000492821"/>
    </source>
</evidence>
<protein>
    <submittedName>
        <fullName evidence="4">IlGF domain-containing protein</fullName>
    </submittedName>
</protein>